<evidence type="ECO:0000313" key="1">
    <source>
        <dbReference type="EMBL" id="KAJ8109203.1"/>
    </source>
</evidence>
<keyword evidence="2" id="KW-1185">Reference proteome</keyword>
<evidence type="ECO:0000313" key="2">
    <source>
        <dbReference type="Proteomes" id="UP001153331"/>
    </source>
</evidence>
<accession>A0ACC2I2R6</accession>
<name>A0ACC2I2R6_9PLEO</name>
<reference evidence="1" key="1">
    <citation type="submission" date="2022-11" db="EMBL/GenBank/DDBJ databases">
        <title>Genome Sequence of Boeremia exigua.</title>
        <authorList>
            <person name="Buettner E."/>
        </authorList>
    </citation>
    <scope>NUCLEOTIDE SEQUENCE</scope>
    <source>
        <strain evidence="1">CU02</strain>
    </source>
</reference>
<comment type="caution">
    <text evidence="1">The sequence shown here is derived from an EMBL/GenBank/DDBJ whole genome shotgun (WGS) entry which is preliminary data.</text>
</comment>
<organism evidence="1 2">
    <name type="scientific">Boeremia exigua</name>
    <dbReference type="NCBI Taxonomy" id="749465"/>
    <lineage>
        <taxon>Eukaryota</taxon>
        <taxon>Fungi</taxon>
        <taxon>Dikarya</taxon>
        <taxon>Ascomycota</taxon>
        <taxon>Pezizomycotina</taxon>
        <taxon>Dothideomycetes</taxon>
        <taxon>Pleosporomycetidae</taxon>
        <taxon>Pleosporales</taxon>
        <taxon>Pleosporineae</taxon>
        <taxon>Didymellaceae</taxon>
        <taxon>Boeremia</taxon>
    </lineage>
</organism>
<proteinExistence type="predicted"/>
<dbReference type="EMBL" id="JAPHNI010000642">
    <property type="protein sequence ID" value="KAJ8109203.1"/>
    <property type="molecule type" value="Genomic_DNA"/>
</dbReference>
<dbReference type="Proteomes" id="UP001153331">
    <property type="component" value="Unassembled WGS sequence"/>
</dbReference>
<protein>
    <submittedName>
        <fullName evidence="1">Uncharacterized protein</fullName>
    </submittedName>
</protein>
<gene>
    <name evidence="1" type="ORF">OPT61_g7633</name>
</gene>
<sequence>MLVNKIQLLFLALAASTQAWTVPDGTPDGLYSVSVDDNGIETHAKLADPEAGISMQNRPLSARARSILKRDITTCGDGVELNHADTDRANTLLDANCGGPNGVFVPGGYDWYQKSGETVAFFCNFGGDNRCDSNSRARSSSVITAVCGWYKPGWTGPNAGYLTYGYDHVNSKFCGRH</sequence>